<dbReference type="RefSeq" id="WP_096429468.1">
    <property type="nucleotide sequence ID" value="NZ_AP018042.1"/>
</dbReference>
<dbReference type="KEGG" id="mbas:ALGA_2294"/>
<dbReference type="InterPro" id="IPR003789">
    <property type="entry name" value="Asn/Gln_tRNA_amidoTrase-B-like"/>
</dbReference>
<dbReference type="GO" id="GO:0016740">
    <property type="term" value="F:transferase activity"/>
    <property type="evidence" value="ECO:0007669"/>
    <property type="project" value="UniProtKB-KW"/>
</dbReference>
<dbReference type="Proteomes" id="UP000218267">
    <property type="component" value="Chromosome"/>
</dbReference>
<reference evidence="1 2" key="1">
    <citation type="journal article" date="2018" name="Mar. Genomics">
        <title>Complete genome sequence of Marinifilaceae bacterium strain SPP2, isolated from the Antarctic marine sediment.</title>
        <authorList>
            <person name="Watanabe M."/>
            <person name="Kojima H."/>
            <person name="Fukui M."/>
        </authorList>
    </citation>
    <scope>NUCLEOTIDE SEQUENCE [LARGE SCALE GENOMIC DNA]</scope>
    <source>
        <strain evidence="1 2">SPP2</strain>
    </source>
</reference>
<dbReference type="InterPro" id="IPR019004">
    <property type="entry name" value="YqeY/Aim41"/>
</dbReference>
<proteinExistence type="predicted"/>
<organism evidence="1 2">
    <name type="scientific">Labilibaculum antarcticum</name>
    <dbReference type="NCBI Taxonomy" id="1717717"/>
    <lineage>
        <taxon>Bacteria</taxon>
        <taxon>Pseudomonadati</taxon>
        <taxon>Bacteroidota</taxon>
        <taxon>Bacteroidia</taxon>
        <taxon>Marinilabiliales</taxon>
        <taxon>Marinifilaceae</taxon>
        <taxon>Labilibaculum</taxon>
    </lineage>
</organism>
<dbReference type="OrthoDB" id="9788127at2"/>
<dbReference type="SUPFAM" id="SSF89095">
    <property type="entry name" value="GatB/YqeY motif"/>
    <property type="match status" value="1"/>
</dbReference>
<gene>
    <name evidence="1" type="ORF">ALGA_2294</name>
</gene>
<dbReference type="EMBL" id="AP018042">
    <property type="protein sequence ID" value="BAX80626.1"/>
    <property type="molecule type" value="Genomic_DNA"/>
</dbReference>
<dbReference type="GO" id="GO:0016884">
    <property type="term" value="F:carbon-nitrogen ligase activity, with glutamine as amido-N-donor"/>
    <property type="evidence" value="ECO:0007669"/>
    <property type="project" value="InterPro"/>
</dbReference>
<keyword evidence="2" id="KW-1185">Reference proteome</keyword>
<protein>
    <submittedName>
        <fullName evidence="1">Glutamyl-tRNA amidotransferase</fullName>
    </submittedName>
</protein>
<dbReference type="Pfam" id="PF09424">
    <property type="entry name" value="YqeY"/>
    <property type="match status" value="1"/>
</dbReference>
<dbReference type="Gene3D" id="1.10.10.410">
    <property type="match status" value="1"/>
</dbReference>
<dbReference type="Gene3D" id="1.10.1510.10">
    <property type="entry name" value="Uncharacterised protein YqeY/AIM41 PF09424, N-terminal domain"/>
    <property type="match status" value="1"/>
</dbReference>
<accession>A0A1Y1CJQ4</accession>
<name>A0A1Y1CJQ4_9BACT</name>
<sequence>MSLLEQINSDLKAAMKAKDKEKLGAIRSVKAAFMMEMTKTGAADIDNDSALKIIQRLVKQRKDSASTFSAGGREDLAEVELLELSFLEVYLPAQLSNEDLTVAVQGVIAKTGASSMKDMGKVMGMASKELAGKVDGKAISEKVKELLS</sequence>
<evidence type="ECO:0000313" key="2">
    <source>
        <dbReference type="Proteomes" id="UP000218267"/>
    </source>
</evidence>
<dbReference type="PANTHER" id="PTHR28055:SF1">
    <property type="entry name" value="ALTERED INHERITANCE OF MITOCHONDRIA PROTEIN 41, MITOCHONDRIAL"/>
    <property type="match status" value="1"/>
</dbReference>
<reference evidence="2" key="2">
    <citation type="journal article" date="2020" name="Antonie Van Leeuwenhoek">
        <title>Labilibaculum antarcticum sp. nov., a novel facultative anaerobic, psychrotorelant bacterium isolated from marine sediment of Antarctica.</title>
        <authorList>
            <person name="Watanabe M."/>
            <person name="Kojima H."/>
            <person name="Fukui M."/>
        </authorList>
    </citation>
    <scope>NUCLEOTIDE SEQUENCE [LARGE SCALE GENOMIC DNA]</scope>
    <source>
        <strain evidence="2">SPP2</strain>
    </source>
</reference>
<dbReference type="PANTHER" id="PTHR28055">
    <property type="entry name" value="ALTERED INHERITANCE OF MITOCHONDRIA PROTEIN 41, MITOCHONDRIAL"/>
    <property type="match status" value="1"/>
</dbReference>
<dbReference type="InterPro" id="IPR042184">
    <property type="entry name" value="YqeY/Aim41_N"/>
</dbReference>
<evidence type="ECO:0000313" key="1">
    <source>
        <dbReference type="EMBL" id="BAX80626.1"/>
    </source>
</evidence>
<dbReference type="InterPro" id="IPR023168">
    <property type="entry name" value="GatB_Yqey_C_2"/>
</dbReference>
<keyword evidence="1" id="KW-0808">Transferase</keyword>
<dbReference type="AlphaFoldDB" id="A0A1Y1CJQ4"/>